<accession>A0A1X7TKW0</accession>
<proteinExistence type="predicted"/>
<sequence length="123" mass="13905">MEVTLIHFQKYNPYFNLDTPEARNTGKIPNSNSIFLGQVSHMFEVIDQLNLCSKCATPSCHDKLNLVCVSMIGQQGCVSLQYDYSGFAERRVTFESSIKHETENCTCPASCIDMFRCNVFSLC</sequence>
<name>A0A1X7TKW0_AMPQE</name>
<dbReference type="AlphaFoldDB" id="A0A1X7TKW0"/>
<reference evidence="1" key="1">
    <citation type="submission" date="2017-05" db="UniProtKB">
        <authorList>
            <consortium name="EnsemblMetazoa"/>
        </authorList>
    </citation>
    <scope>IDENTIFICATION</scope>
</reference>
<organism evidence="1">
    <name type="scientific">Amphimedon queenslandica</name>
    <name type="common">Sponge</name>
    <dbReference type="NCBI Taxonomy" id="400682"/>
    <lineage>
        <taxon>Eukaryota</taxon>
        <taxon>Metazoa</taxon>
        <taxon>Porifera</taxon>
        <taxon>Demospongiae</taxon>
        <taxon>Heteroscleromorpha</taxon>
        <taxon>Haplosclerida</taxon>
        <taxon>Niphatidae</taxon>
        <taxon>Amphimedon</taxon>
    </lineage>
</organism>
<protein>
    <submittedName>
        <fullName evidence="1">Uncharacterized protein</fullName>
    </submittedName>
</protein>
<evidence type="ECO:0000313" key="1">
    <source>
        <dbReference type="EnsemblMetazoa" id="Aqu2.1.15401_001"/>
    </source>
</evidence>
<dbReference type="InParanoid" id="A0A1X7TKW0"/>
<dbReference type="EnsemblMetazoa" id="Aqu2.1.15401_001">
    <property type="protein sequence ID" value="Aqu2.1.15401_001"/>
    <property type="gene ID" value="Aqu2.1.15401"/>
</dbReference>